<evidence type="ECO:0000256" key="2">
    <source>
        <dbReference type="SAM" id="Phobius"/>
    </source>
</evidence>
<evidence type="ECO:0000313" key="4">
    <source>
        <dbReference type="EMBL" id="MBC5686427.1"/>
    </source>
</evidence>
<gene>
    <name evidence="4" type="ORF">H8R94_07395</name>
</gene>
<dbReference type="PANTHER" id="PTHR21666">
    <property type="entry name" value="PEPTIDASE-RELATED"/>
    <property type="match status" value="1"/>
</dbReference>
<dbReference type="InterPro" id="IPR011055">
    <property type="entry name" value="Dup_hybrid_motif"/>
</dbReference>
<dbReference type="CDD" id="cd12797">
    <property type="entry name" value="M23_peptidase"/>
    <property type="match status" value="1"/>
</dbReference>
<keyword evidence="2" id="KW-0812">Transmembrane</keyword>
<evidence type="ECO:0000256" key="1">
    <source>
        <dbReference type="SAM" id="MobiDB-lite"/>
    </source>
</evidence>
<dbReference type="PANTHER" id="PTHR21666:SF270">
    <property type="entry name" value="MUREIN HYDROLASE ACTIVATOR ENVC"/>
    <property type="match status" value="1"/>
</dbReference>
<sequence>MKRQSEYIKNHRLSYQIAGIMLIIATVGFTLMYFYQKNVMQRQEAKQESLAEEESQSVSGTVEPKTSTVDMEALQKERYEASLAERDSQQTAEQSVIEQVAETSAITLHFPDELTWPVDGKVLIDYSMEQTVYFKTLQQYQCNPALIIGAEVNDEVVSACAGKITSILNDAKTGTTVTMDLGDGYEAVYGQLKEIPVATGEYVAAGQCIGYISQPSKYYSAEGANLYFELRKDGNPVNPQDFLQQ</sequence>
<dbReference type="RefSeq" id="WP_118282383.1">
    <property type="nucleotide sequence ID" value="NZ_JACOPG010000002.1"/>
</dbReference>
<protein>
    <submittedName>
        <fullName evidence="4">M23 family metallopeptidase</fullName>
    </submittedName>
</protein>
<dbReference type="EMBL" id="JACOPG010000002">
    <property type="protein sequence ID" value="MBC5686427.1"/>
    <property type="molecule type" value="Genomic_DNA"/>
</dbReference>
<keyword evidence="5" id="KW-1185">Reference proteome</keyword>
<evidence type="ECO:0000313" key="5">
    <source>
        <dbReference type="Proteomes" id="UP000643810"/>
    </source>
</evidence>
<accession>A0ABR7GGK3</accession>
<keyword evidence="2" id="KW-0472">Membrane</keyword>
<feature type="domain" description="M23ase beta-sheet core" evidence="3">
    <location>
        <begin position="147"/>
        <end position="239"/>
    </location>
</feature>
<feature type="transmembrane region" description="Helical" evidence="2">
    <location>
        <begin position="12"/>
        <end position="35"/>
    </location>
</feature>
<dbReference type="Pfam" id="PF01551">
    <property type="entry name" value="Peptidase_M23"/>
    <property type="match status" value="1"/>
</dbReference>
<dbReference type="InterPro" id="IPR050570">
    <property type="entry name" value="Cell_wall_metabolism_enzyme"/>
</dbReference>
<feature type="region of interest" description="Disordered" evidence="1">
    <location>
        <begin position="47"/>
        <end position="67"/>
    </location>
</feature>
<keyword evidence="2" id="KW-1133">Transmembrane helix</keyword>
<dbReference type="Proteomes" id="UP000643810">
    <property type="component" value="Unassembled WGS sequence"/>
</dbReference>
<feature type="compositionally biased region" description="Polar residues" evidence="1">
    <location>
        <begin position="56"/>
        <end position="67"/>
    </location>
</feature>
<dbReference type="InterPro" id="IPR016047">
    <property type="entry name" value="M23ase_b-sheet_dom"/>
</dbReference>
<organism evidence="4 5">
    <name type="scientific">Roseburia lenta</name>
    <dbReference type="NCBI Taxonomy" id="2763061"/>
    <lineage>
        <taxon>Bacteria</taxon>
        <taxon>Bacillati</taxon>
        <taxon>Bacillota</taxon>
        <taxon>Clostridia</taxon>
        <taxon>Lachnospirales</taxon>
        <taxon>Lachnospiraceae</taxon>
        <taxon>Roseburia</taxon>
    </lineage>
</organism>
<proteinExistence type="predicted"/>
<evidence type="ECO:0000259" key="3">
    <source>
        <dbReference type="Pfam" id="PF01551"/>
    </source>
</evidence>
<dbReference type="Gene3D" id="2.70.70.10">
    <property type="entry name" value="Glucose Permease (Domain IIA)"/>
    <property type="match status" value="1"/>
</dbReference>
<reference evidence="4 5" key="1">
    <citation type="submission" date="2020-08" db="EMBL/GenBank/DDBJ databases">
        <title>Genome public.</title>
        <authorList>
            <person name="Liu C."/>
            <person name="Sun Q."/>
        </authorList>
    </citation>
    <scope>NUCLEOTIDE SEQUENCE [LARGE SCALE GENOMIC DNA]</scope>
    <source>
        <strain evidence="4 5">NSJ-9</strain>
    </source>
</reference>
<name>A0ABR7GGK3_9FIRM</name>
<dbReference type="SUPFAM" id="SSF51261">
    <property type="entry name" value="Duplicated hybrid motif"/>
    <property type="match status" value="1"/>
</dbReference>
<comment type="caution">
    <text evidence="4">The sequence shown here is derived from an EMBL/GenBank/DDBJ whole genome shotgun (WGS) entry which is preliminary data.</text>
</comment>